<evidence type="ECO:0000313" key="2">
    <source>
        <dbReference type="EMBL" id="GHC76900.1"/>
    </source>
</evidence>
<evidence type="ECO:0000313" key="3">
    <source>
        <dbReference type="Proteomes" id="UP000638353"/>
    </source>
</evidence>
<sequence length="94" mass="10202">MRKKAQLAAVTLAGGMLALTMSTSAQAAGGPTNLTGKGCPSSYDNNSGGVRWIQTLKSKTQSSTQRWYGLYKVVYLKPNTQEPVSQPNREYACW</sequence>
<accession>A0A919C702</accession>
<gene>
    <name evidence="2" type="ORF">GCM10010334_00970</name>
</gene>
<reference evidence="2" key="1">
    <citation type="journal article" date="2014" name="Int. J. Syst. Evol. Microbiol.">
        <title>Complete genome sequence of Corynebacterium casei LMG S-19264T (=DSM 44701T), isolated from a smear-ripened cheese.</title>
        <authorList>
            <consortium name="US DOE Joint Genome Institute (JGI-PGF)"/>
            <person name="Walter F."/>
            <person name="Albersmeier A."/>
            <person name="Kalinowski J."/>
            <person name="Ruckert C."/>
        </authorList>
    </citation>
    <scope>NUCLEOTIDE SEQUENCE</scope>
    <source>
        <strain evidence="2">JCM 4637</strain>
    </source>
</reference>
<comment type="caution">
    <text evidence="2">The sequence shown here is derived from an EMBL/GenBank/DDBJ whole genome shotgun (WGS) entry which is preliminary data.</text>
</comment>
<keyword evidence="1" id="KW-0732">Signal</keyword>
<protein>
    <submittedName>
        <fullName evidence="2">Uncharacterized protein</fullName>
    </submittedName>
</protein>
<feature type="chain" id="PRO_5037218750" evidence="1">
    <location>
        <begin position="28"/>
        <end position="94"/>
    </location>
</feature>
<evidence type="ECO:0000256" key="1">
    <source>
        <dbReference type="SAM" id="SignalP"/>
    </source>
</evidence>
<feature type="signal peptide" evidence="1">
    <location>
        <begin position="1"/>
        <end position="27"/>
    </location>
</feature>
<proteinExistence type="predicted"/>
<dbReference type="EMBL" id="BMVC01000001">
    <property type="protein sequence ID" value="GHC76900.1"/>
    <property type="molecule type" value="Genomic_DNA"/>
</dbReference>
<organism evidence="2 3">
    <name type="scientific">Streptomyces finlayi</name>
    <dbReference type="NCBI Taxonomy" id="67296"/>
    <lineage>
        <taxon>Bacteria</taxon>
        <taxon>Bacillati</taxon>
        <taxon>Actinomycetota</taxon>
        <taxon>Actinomycetes</taxon>
        <taxon>Kitasatosporales</taxon>
        <taxon>Streptomycetaceae</taxon>
        <taxon>Streptomyces</taxon>
    </lineage>
</organism>
<reference evidence="2" key="2">
    <citation type="submission" date="2020-09" db="EMBL/GenBank/DDBJ databases">
        <authorList>
            <person name="Sun Q."/>
            <person name="Ohkuma M."/>
        </authorList>
    </citation>
    <scope>NUCLEOTIDE SEQUENCE</scope>
    <source>
        <strain evidence="2">JCM 4637</strain>
    </source>
</reference>
<dbReference type="Proteomes" id="UP000638353">
    <property type="component" value="Unassembled WGS sequence"/>
</dbReference>
<name>A0A919C702_9ACTN</name>
<dbReference type="RefSeq" id="WP_189820646.1">
    <property type="nucleotide sequence ID" value="NZ_BMVC01000001.1"/>
</dbReference>
<dbReference type="AlphaFoldDB" id="A0A919C702"/>